<proteinExistence type="inferred from homology"/>
<evidence type="ECO:0000256" key="3">
    <source>
        <dbReference type="ARBA" id="ARBA00022692"/>
    </source>
</evidence>
<dbReference type="InterPro" id="IPR009311">
    <property type="entry name" value="IFI6/IFI27-like"/>
</dbReference>
<feature type="compositionally biased region" description="Polar residues" evidence="6">
    <location>
        <begin position="1"/>
        <end position="13"/>
    </location>
</feature>
<comment type="similarity">
    <text evidence="2">Belongs to the IFI6/IFI27 family.</text>
</comment>
<dbReference type="PANTHER" id="PTHR16932:SF18">
    <property type="entry name" value="INTERFERON, ALPHA-INDUCIBLE PROTEIN 27-LIKE 2"/>
    <property type="match status" value="1"/>
</dbReference>
<dbReference type="eggNOG" id="ENOG502SR07">
    <property type="taxonomic scope" value="Eukaryota"/>
</dbReference>
<evidence type="ECO:0000256" key="1">
    <source>
        <dbReference type="ARBA" id="ARBA00004141"/>
    </source>
</evidence>
<dbReference type="InterPro" id="IPR038213">
    <property type="entry name" value="IFI6/IFI27-like_sf"/>
</dbReference>
<comment type="subcellular location">
    <subcellularLocation>
        <location evidence="1">Membrane</location>
        <topology evidence="1">Multi-pass membrane protein</topology>
    </subcellularLocation>
</comment>
<dbReference type="RefSeq" id="XP_009218260.1">
    <property type="nucleotide sequence ID" value="XM_009219996.1"/>
</dbReference>
<reference evidence="8" key="3">
    <citation type="submission" date="2010-09" db="EMBL/GenBank/DDBJ databases">
        <title>Annotation of Gaeumannomyces graminis var. tritici R3-111a-1.</title>
        <authorList>
            <consortium name="The Broad Institute Genome Sequencing Platform"/>
            <person name="Ma L.-J."/>
            <person name="Dead R."/>
            <person name="Young S.K."/>
            <person name="Zeng Q."/>
            <person name="Gargeya S."/>
            <person name="Fitzgerald M."/>
            <person name="Haas B."/>
            <person name="Abouelleil A."/>
            <person name="Alvarado L."/>
            <person name="Arachchi H.M."/>
            <person name="Berlin A."/>
            <person name="Brown A."/>
            <person name="Chapman S.B."/>
            <person name="Chen Z."/>
            <person name="Dunbar C."/>
            <person name="Freedman E."/>
            <person name="Gearin G."/>
            <person name="Gellesch M."/>
            <person name="Goldberg J."/>
            <person name="Griggs A."/>
            <person name="Gujja S."/>
            <person name="Heiman D."/>
            <person name="Howarth C."/>
            <person name="Larson L."/>
            <person name="Lui A."/>
            <person name="MacDonald P.J.P."/>
            <person name="Mehta T."/>
            <person name="Montmayeur A."/>
            <person name="Murphy C."/>
            <person name="Neiman D."/>
            <person name="Pearson M."/>
            <person name="Priest M."/>
            <person name="Roberts A."/>
            <person name="Saif S."/>
            <person name="Shea T."/>
            <person name="Shenoy N."/>
            <person name="Sisk P."/>
            <person name="Stolte C."/>
            <person name="Sykes S."/>
            <person name="Yandava C."/>
            <person name="Wortman J."/>
            <person name="Nusbaum C."/>
            <person name="Birren B."/>
        </authorList>
    </citation>
    <scope>NUCLEOTIDE SEQUENCE</scope>
    <source>
        <strain evidence="8">R3-111a-1</strain>
    </source>
</reference>
<reference evidence="10" key="1">
    <citation type="submission" date="2010-07" db="EMBL/GenBank/DDBJ databases">
        <title>The genome sequence of Gaeumannomyces graminis var. tritici strain R3-111a-1.</title>
        <authorList>
            <consortium name="The Broad Institute Genome Sequencing Platform"/>
            <person name="Ma L.-J."/>
            <person name="Dead R."/>
            <person name="Young S."/>
            <person name="Zeng Q."/>
            <person name="Koehrsen M."/>
            <person name="Alvarado L."/>
            <person name="Berlin A."/>
            <person name="Chapman S.B."/>
            <person name="Chen Z."/>
            <person name="Freedman E."/>
            <person name="Gellesch M."/>
            <person name="Goldberg J."/>
            <person name="Griggs A."/>
            <person name="Gujja S."/>
            <person name="Heilman E.R."/>
            <person name="Heiman D."/>
            <person name="Hepburn T."/>
            <person name="Howarth C."/>
            <person name="Jen D."/>
            <person name="Larson L."/>
            <person name="Mehta T."/>
            <person name="Neiman D."/>
            <person name="Pearson M."/>
            <person name="Roberts A."/>
            <person name="Saif S."/>
            <person name="Shea T."/>
            <person name="Shenoy N."/>
            <person name="Sisk P."/>
            <person name="Stolte C."/>
            <person name="Sykes S."/>
            <person name="Walk T."/>
            <person name="White J."/>
            <person name="Yandava C."/>
            <person name="Haas B."/>
            <person name="Nusbaum C."/>
            <person name="Birren B."/>
        </authorList>
    </citation>
    <scope>NUCLEOTIDE SEQUENCE [LARGE SCALE GENOMIC DNA]</scope>
    <source>
        <strain evidence="10">R3-111a-1</strain>
    </source>
</reference>
<dbReference type="EMBL" id="GL385395">
    <property type="protein sequence ID" value="EJT82251.1"/>
    <property type="molecule type" value="Genomic_DNA"/>
</dbReference>
<evidence type="ECO:0000313" key="9">
    <source>
        <dbReference type="EnsemblFungi" id="EJT82251"/>
    </source>
</evidence>
<evidence type="ECO:0000313" key="8">
    <source>
        <dbReference type="EMBL" id="EJT82251.1"/>
    </source>
</evidence>
<evidence type="ECO:0000256" key="7">
    <source>
        <dbReference type="SAM" id="Phobius"/>
    </source>
</evidence>
<sequence>MTTASRKLQSTSAAVCAKLRTPPSVPPLPPQRLKLDPNPPQPTLALIPALRPILPRLEIRPTNSCRHLDNHPPSSKMDVFKTIAACFGGADPKDDSRPKLSEKAQAQAPDDIRSADEVSDEVVELLRTAEKNGPSLQSRVRGAVGARGWTENVARAVVSRLETVIKEGRDKVGQALAEVIDRAEEAAKAAFEFSKENPYLIAGFATIVAIGVLVLVAPWAVEALGFARLGPVANSFASWWQSTYAGFVPKGSLFSFFQRLGMVWAR</sequence>
<feature type="transmembrane region" description="Helical" evidence="7">
    <location>
        <begin position="199"/>
        <end position="221"/>
    </location>
</feature>
<keyword evidence="5 7" id="KW-0472">Membrane</keyword>
<keyword evidence="3 7" id="KW-0812">Transmembrane</keyword>
<gene>
    <name evidence="9" type="primary">20342683</name>
    <name evidence="8" type="ORF">GGTG_02225</name>
</gene>
<dbReference type="AlphaFoldDB" id="J3NLS5"/>
<protein>
    <submittedName>
        <fullName evidence="8 9">Uncharacterized protein</fullName>
    </submittedName>
</protein>
<dbReference type="Gene3D" id="6.10.110.10">
    <property type="match status" value="1"/>
</dbReference>
<dbReference type="HOGENOM" id="CLU_086437_0_0_1"/>
<evidence type="ECO:0000313" key="10">
    <source>
        <dbReference type="Proteomes" id="UP000006039"/>
    </source>
</evidence>
<feature type="compositionally biased region" description="Basic and acidic residues" evidence="6">
    <location>
        <begin position="91"/>
        <end position="102"/>
    </location>
</feature>
<feature type="region of interest" description="Disordered" evidence="6">
    <location>
        <begin position="1"/>
        <end position="38"/>
    </location>
</feature>
<dbReference type="EnsemblFungi" id="EJT82251">
    <property type="protein sequence ID" value="EJT82251"/>
    <property type="gene ID" value="GGTG_02225"/>
</dbReference>
<evidence type="ECO:0000256" key="4">
    <source>
        <dbReference type="ARBA" id="ARBA00022989"/>
    </source>
</evidence>
<keyword evidence="10" id="KW-1185">Reference proteome</keyword>
<reference evidence="8" key="2">
    <citation type="submission" date="2010-07" db="EMBL/GenBank/DDBJ databases">
        <authorList>
            <consortium name="The Broad Institute Genome Sequencing Platform"/>
            <consortium name="Broad Institute Genome Sequencing Center for Infectious Disease"/>
            <person name="Ma L.-J."/>
            <person name="Dead R."/>
            <person name="Young S."/>
            <person name="Zeng Q."/>
            <person name="Koehrsen M."/>
            <person name="Alvarado L."/>
            <person name="Berlin A."/>
            <person name="Chapman S.B."/>
            <person name="Chen Z."/>
            <person name="Freedman E."/>
            <person name="Gellesch M."/>
            <person name="Goldberg J."/>
            <person name="Griggs A."/>
            <person name="Gujja S."/>
            <person name="Heilman E.R."/>
            <person name="Heiman D."/>
            <person name="Hepburn T."/>
            <person name="Howarth C."/>
            <person name="Jen D."/>
            <person name="Larson L."/>
            <person name="Mehta T."/>
            <person name="Neiman D."/>
            <person name="Pearson M."/>
            <person name="Roberts A."/>
            <person name="Saif S."/>
            <person name="Shea T."/>
            <person name="Shenoy N."/>
            <person name="Sisk P."/>
            <person name="Stolte C."/>
            <person name="Sykes S."/>
            <person name="Walk T."/>
            <person name="White J."/>
            <person name="Yandava C."/>
            <person name="Haas B."/>
            <person name="Nusbaum C."/>
            <person name="Birren B."/>
        </authorList>
    </citation>
    <scope>NUCLEOTIDE SEQUENCE</scope>
    <source>
        <strain evidence="8">R3-111a-1</strain>
    </source>
</reference>
<evidence type="ECO:0000256" key="6">
    <source>
        <dbReference type="SAM" id="MobiDB-lite"/>
    </source>
</evidence>
<reference evidence="9" key="4">
    <citation type="journal article" date="2015" name="G3 (Bethesda)">
        <title>Genome sequences of three phytopathogenic species of the Magnaporthaceae family of fungi.</title>
        <authorList>
            <person name="Okagaki L.H."/>
            <person name="Nunes C.C."/>
            <person name="Sailsbery J."/>
            <person name="Clay B."/>
            <person name="Brown D."/>
            <person name="John T."/>
            <person name="Oh Y."/>
            <person name="Young N."/>
            <person name="Fitzgerald M."/>
            <person name="Haas B.J."/>
            <person name="Zeng Q."/>
            <person name="Young S."/>
            <person name="Adiconis X."/>
            <person name="Fan L."/>
            <person name="Levin J.Z."/>
            <person name="Mitchell T.K."/>
            <person name="Okubara P.A."/>
            <person name="Farman M.L."/>
            <person name="Kohn L.M."/>
            <person name="Birren B."/>
            <person name="Ma L.-J."/>
            <person name="Dean R.A."/>
        </authorList>
    </citation>
    <scope>NUCLEOTIDE SEQUENCE</scope>
    <source>
        <strain evidence="9">R3-111a-1</strain>
    </source>
</reference>
<dbReference type="GeneID" id="20342683"/>
<dbReference type="GO" id="GO:0016020">
    <property type="term" value="C:membrane"/>
    <property type="evidence" value="ECO:0007669"/>
    <property type="project" value="UniProtKB-SubCell"/>
</dbReference>
<dbReference type="VEuPathDB" id="FungiDB:GGTG_02225"/>
<dbReference type="PANTHER" id="PTHR16932">
    <property type="entry name" value="INTERFERON ALPHA-INDUCIBLE PROTEIN 27"/>
    <property type="match status" value="1"/>
</dbReference>
<reference evidence="9" key="5">
    <citation type="submission" date="2018-04" db="UniProtKB">
        <authorList>
            <consortium name="EnsemblFungi"/>
        </authorList>
    </citation>
    <scope>IDENTIFICATION</scope>
    <source>
        <strain evidence="9">R3-111a-1</strain>
    </source>
</reference>
<dbReference type="Proteomes" id="UP000006039">
    <property type="component" value="Unassembled WGS sequence"/>
</dbReference>
<accession>J3NLS5</accession>
<dbReference type="OrthoDB" id="440424at2759"/>
<keyword evidence="4 7" id="KW-1133">Transmembrane helix</keyword>
<name>J3NLS5_GAET3</name>
<feature type="region of interest" description="Disordered" evidence="6">
    <location>
        <begin position="91"/>
        <end position="114"/>
    </location>
</feature>
<evidence type="ECO:0000256" key="2">
    <source>
        <dbReference type="ARBA" id="ARBA00007262"/>
    </source>
</evidence>
<organism evidence="8">
    <name type="scientific">Gaeumannomyces tritici (strain R3-111a-1)</name>
    <name type="common">Wheat and barley take-all root rot fungus</name>
    <name type="synonym">Gaeumannomyces graminis var. tritici</name>
    <dbReference type="NCBI Taxonomy" id="644352"/>
    <lineage>
        <taxon>Eukaryota</taxon>
        <taxon>Fungi</taxon>
        <taxon>Dikarya</taxon>
        <taxon>Ascomycota</taxon>
        <taxon>Pezizomycotina</taxon>
        <taxon>Sordariomycetes</taxon>
        <taxon>Sordariomycetidae</taxon>
        <taxon>Magnaporthales</taxon>
        <taxon>Magnaporthaceae</taxon>
        <taxon>Gaeumannomyces</taxon>
    </lineage>
</organism>
<dbReference type="Pfam" id="PF06140">
    <property type="entry name" value="Ifi-6-16"/>
    <property type="match status" value="1"/>
</dbReference>
<evidence type="ECO:0000256" key="5">
    <source>
        <dbReference type="ARBA" id="ARBA00023136"/>
    </source>
</evidence>